<keyword evidence="3" id="KW-0812">Transmembrane</keyword>
<gene>
    <name evidence="10" type="ORF">BFG52_04845</name>
</gene>
<dbReference type="Gene3D" id="1.25.40.10">
    <property type="entry name" value="Tetratricopeptide repeat domain"/>
    <property type="match status" value="1"/>
</dbReference>
<keyword evidence="6" id="KW-0998">Cell outer membrane</keyword>
<dbReference type="Pfam" id="PF04575">
    <property type="entry name" value="SlipAM"/>
    <property type="match status" value="1"/>
</dbReference>
<dbReference type="InterPro" id="IPR011990">
    <property type="entry name" value="TPR-like_helical_dom_sf"/>
</dbReference>
<accession>A0A1B2LXZ2</accession>
<dbReference type="InterPro" id="IPR057556">
    <property type="entry name" value="TPR_Slam"/>
</dbReference>
<dbReference type="SUPFAM" id="SSF48452">
    <property type="entry name" value="TPR-like"/>
    <property type="match status" value="1"/>
</dbReference>
<evidence type="ECO:0000256" key="6">
    <source>
        <dbReference type="ARBA" id="ARBA00023237"/>
    </source>
</evidence>
<evidence type="ECO:0000256" key="5">
    <source>
        <dbReference type="ARBA" id="ARBA00023136"/>
    </source>
</evidence>
<dbReference type="KEGG" id="ala:BFG52_04845"/>
<dbReference type="InterPro" id="IPR007655">
    <property type="entry name" value="Slam_C"/>
</dbReference>
<dbReference type="OrthoDB" id="6655393at2"/>
<evidence type="ECO:0000256" key="3">
    <source>
        <dbReference type="ARBA" id="ARBA00022692"/>
    </source>
</evidence>
<evidence type="ECO:0000256" key="4">
    <source>
        <dbReference type="ARBA" id="ARBA00022729"/>
    </source>
</evidence>
<dbReference type="Proteomes" id="UP000093391">
    <property type="component" value="Chromosome"/>
</dbReference>
<comment type="similarity">
    <text evidence="7">Belongs to the Slam family.</text>
</comment>
<evidence type="ECO:0000259" key="9">
    <source>
        <dbReference type="Pfam" id="PF24575"/>
    </source>
</evidence>
<keyword evidence="11" id="KW-1185">Reference proteome</keyword>
<evidence type="ECO:0000256" key="1">
    <source>
        <dbReference type="ARBA" id="ARBA00004571"/>
    </source>
</evidence>
<dbReference type="STRING" id="1789224.BFG52_04845"/>
<feature type="domain" description="Surface lipoprotein assembly modifier C-terminal" evidence="8">
    <location>
        <begin position="224"/>
        <end position="510"/>
    </location>
</feature>
<dbReference type="RefSeq" id="WP_067553210.1">
    <property type="nucleotide sequence ID" value="NZ_CP016895.1"/>
</dbReference>
<comment type="subcellular location">
    <subcellularLocation>
        <location evidence="1">Cell outer membrane</location>
        <topology evidence="1">Multi-pass membrane protein</topology>
    </subcellularLocation>
</comment>
<dbReference type="GO" id="GO:0009279">
    <property type="term" value="C:cell outer membrane"/>
    <property type="evidence" value="ECO:0007669"/>
    <property type="project" value="UniProtKB-SubCell"/>
</dbReference>
<keyword evidence="4" id="KW-0732">Signal</keyword>
<evidence type="ECO:0000313" key="11">
    <source>
        <dbReference type="Proteomes" id="UP000093391"/>
    </source>
</evidence>
<evidence type="ECO:0000256" key="2">
    <source>
        <dbReference type="ARBA" id="ARBA00022452"/>
    </source>
</evidence>
<reference evidence="10 11" key="1">
    <citation type="submission" date="2016-08" db="EMBL/GenBank/DDBJ databases">
        <authorList>
            <person name="Seilhamer J.J."/>
        </authorList>
    </citation>
    <scope>NUCLEOTIDE SEQUENCE [LARGE SCALE GENOMIC DNA]</scope>
    <source>
        <strain evidence="10 11">BRTC-1</strain>
    </source>
</reference>
<dbReference type="AlphaFoldDB" id="A0A1B2LXZ2"/>
<keyword evidence="5" id="KW-0472">Membrane</keyword>
<sequence>MHALSRLAFQELHCLTYFLKLKTVIIGGICCIVFSGEILAETSSRLSPEPLDNLGILKPNWNNQAHELNEQQKAILDAQTEKTKHANVELSDEDLKKNPQFAEIIIQTAIQRRDWTTVEQVLAIYKQHPQHDEMLVFYAQGGLLRYQGHYQQAIAQYREMLERDASLDYVRFDLGVMFFENKQYRDAERQLQATRDNPQVSQEFRALSEQFLKQVSQRERINSKVKFRLLHNDNVNQATDNVYLEIGNLILKKDPRYMPKSSVGSNYALSLEQDYNIKTNHFISWSTSVDGLNYASAHDFDEHAINADLQYKWQNAKSWFYIGPSFEWRWLDQTRYLDNYGIAASAGHWLSPRWQASLYTRWSDKSYKNSAYAAYNGNTLTISPTLVYLWSPKTAIFAGIIGQQENLKLDSESFKQYGVNFGLSKEWDNGINVLTQIQWARRHYNKNNPVFQYKREDDRLNAVLSLGYKKFNFMGVEPKLSFQMDDVDSNIDALYSRVIKQWILSFEKKF</sequence>
<name>A0A1B2LXZ2_9GAMM</name>
<evidence type="ECO:0000259" key="8">
    <source>
        <dbReference type="Pfam" id="PF04575"/>
    </source>
</evidence>
<proteinExistence type="inferred from homology"/>
<feature type="domain" description="Surface lipoprotein assembly modifier N-terminal TPR repeats region" evidence="9">
    <location>
        <begin position="89"/>
        <end position="191"/>
    </location>
</feature>
<dbReference type="Pfam" id="PF24575">
    <property type="entry name" value="TPR_Slam"/>
    <property type="match status" value="1"/>
</dbReference>
<keyword evidence="2" id="KW-1134">Transmembrane beta strand</keyword>
<protein>
    <submittedName>
        <fullName evidence="10">Uncharacterized protein</fullName>
    </submittedName>
</protein>
<evidence type="ECO:0000313" key="10">
    <source>
        <dbReference type="EMBL" id="AOA57749.1"/>
    </source>
</evidence>
<evidence type="ECO:0000256" key="7">
    <source>
        <dbReference type="ARBA" id="ARBA00023609"/>
    </source>
</evidence>
<organism evidence="10 11">
    <name type="scientific">Acinetobacter larvae</name>
    <dbReference type="NCBI Taxonomy" id="1789224"/>
    <lineage>
        <taxon>Bacteria</taxon>
        <taxon>Pseudomonadati</taxon>
        <taxon>Pseudomonadota</taxon>
        <taxon>Gammaproteobacteria</taxon>
        <taxon>Moraxellales</taxon>
        <taxon>Moraxellaceae</taxon>
        <taxon>Acinetobacter</taxon>
    </lineage>
</organism>
<dbReference type="EMBL" id="CP016895">
    <property type="protein sequence ID" value="AOA57749.1"/>
    <property type="molecule type" value="Genomic_DNA"/>
</dbReference>